<gene>
    <name evidence="1" type="ORF">EXIGLDRAFT_765844</name>
</gene>
<protein>
    <recommendedName>
        <fullName evidence="3">F-box domain-containing protein</fullName>
    </recommendedName>
</protein>
<keyword evidence="2" id="KW-1185">Reference proteome</keyword>
<sequence length="390" mass="43984">MLVSRRWRDTALDHPTYWKEIELDTWGVRTGPRLLGKVNFFLLRLSRSKGRLLELSLEIVDTDFVDEVGDTFQALLDALNAHLHHLSYLSIDAHIRYLDAFLRAVTVPAPMLRSLALSVSIRLRDNNGRMDYPTSNPPLPVLDTDIFCSVAPLLREVTLSNILPPFDLPCFADVEWARIGYSAPEKVILLETDVFNAFPRLRSLTLYGQMSLEPSTHPVSVGESGWQALESLEVFGRLHPQYRHSPGFDRIPTESIRTVDVDVVRPLEVRPFIDDLPGQLELSIAGLADHVAGLNALKPDDYDPEDENFGPEVWTLAIQSFSLQCPVLTLLELWFSAKGCRLRCPTVDVLVFVQTTLPQSTGPLTLRLYNIDLIGDENALKPRIARVEHM</sequence>
<reference evidence="1 2" key="1">
    <citation type="journal article" date="2016" name="Mol. Biol. Evol.">
        <title>Comparative Genomics of Early-Diverging Mushroom-Forming Fungi Provides Insights into the Origins of Lignocellulose Decay Capabilities.</title>
        <authorList>
            <person name="Nagy L.G."/>
            <person name="Riley R."/>
            <person name="Tritt A."/>
            <person name="Adam C."/>
            <person name="Daum C."/>
            <person name="Floudas D."/>
            <person name="Sun H."/>
            <person name="Yadav J.S."/>
            <person name="Pangilinan J."/>
            <person name="Larsson K.H."/>
            <person name="Matsuura K."/>
            <person name="Barry K."/>
            <person name="Labutti K."/>
            <person name="Kuo R."/>
            <person name="Ohm R.A."/>
            <person name="Bhattacharya S.S."/>
            <person name="Shirouzu T."/>
            <person name="Yoshinaga Y."/>
            <person name="Martin F.M."/>
            <person name="Grigoriev I.V."/>
            <person name="Hibbett D.S."/>
        </authorList>
    </citation>
    <scope>NUCLEOTIDE SEQUENCE [LARGE SCALE GENOMIC DNA]</scope>
    <source>
        <strain evidence="1 2">HHB12029</strain>
    </source>
</reference>
<organism evidence="1 2">
    <name type="scientific">Exidia glandulosa HHB12029</name>
    <dbReference type="NCBI Taxonomy" id="1314781"/>
    <lineage>
        <taxon>Eukaryota</taxon>
        <taxon>Fungi</taxon>
        <taxon>Dikarya</taxon>
        <taxon>Basidiomycota</taxon>
        <taxon>Agaricomycotina</taxon>
        <taxon>Agaricomycetes</taxon>
        <taxon>Auriculariales</taxon>
        <taxon>Exidiaceae</taxon>
        <taxon>Exidia</taxon>
    </lineage>
</organism>
<dbReference type="AlphaFoldDB" id="A0A165K772"/>
<evidence type="ECO:0000313" key="2">
    <source>
        <dbReference type="Proteomes" id="UP000077266"/>
    </source>
</evidence>
<dbReference type="EMBL" id="KV425950">
    <property type="protein sequence ID" value="KZV95903.1"/>
    <property type="molecule type" value="Genomic_DNA"/>
</dbReference>
<proteinExistence type="predicted"/>
<dbReference type="OrthoDB" id="3172239at2759"/>
<name>A0A165K772_EXIGL</name>
<evidence type="ECO:0008006" key="3">
    <source>
        <dbReference type="Google" id="ProtNLM"/>
    </source>
</evidence>
<evidence type="ECO:0000313" key="1">
    <source>
        <dbReference type="EMBL" id="KZV95903.1"/>
    </source>
</evidence>
<dbReference type="InParanoid" id="A0A165K772"/>
<dbReference type="Proteomes" id="UP000077266">
    <property type="component" value="Unassembled WGS sequence"/>
</dbReference>
<accession>A0A165K772</accession>